<dbReference type="EMBL" id="MDGQ01000004">
    <property type="protein sequence ID" value="OEK05904.1"/>
    <property type="molecule type" value="Genomic_DNA"/>
</dbReference>
<dbReference type="PANTHER" id="PTHR12714:SF9">
    <property type="entry name" value="PROTEIN-S-ISOPRENYLCYSTEINE O-METHYLTRANSFERASE"/>
    <property type="match status" value="1"/>
</dbReference>
<sequence>MWLDHLVLFLGWGLFYSLHSILLMEKVKSRIGLKPRTYRLLYNLLSFILMVAVLFIGAIIPSPLIIKPTPMAFYIGLMLSTVGIFVIKRAFRNYSTGAFLGFKKESEHPTLNVEGLQSKVRHPLYTGTIMIFVGYLIYNPLLSSAVTLLALIIYLPIGIRLEEQKLIDKFGDEYQTYKRNVPAIFPRITFFKN</sequence>
<keyword evidence="8" id="KW-1185">Reference proteome</keyword>
<evidence type="ECO:0000313" key="8">
    <source>
        <dbReference type="Proteomes" id="UP000095552"/>
    </source>
</evidence>
<dbReference type="GO" id="GO:0016740">
    <property type="term" value="F:transferase activity"/>
    <property type="evidence" value="ECO:0007669"/>
    <property type="project" value="UniProtKB-ARBA"/>
</dbReference>
<protein>
    <recommendedName>
        <fullName evidence="6">NnrU domain-containing protein</fullName>
    </recommendedName>
</protein>
<comment type="caution">
    <text evidence="7">The sequence shown here is derived from an EMBL/GenBank/DDBJ whole genome shotgun (WGS) entry which is preliminary data.</text>
</comment>
<dbReference type="PANTHER" id="PTHR12714">
    <property type="entry name" value="PROTEIN-S ISOPRENYLCYSTEINE O-METHYLTRANSFERASE"/>
    <property type="match status" value="1"/>
</dbReference>
<feature type="transmembrane region" description="Helical" evidence="5">
    <location>
        <begin position="72"/>
        <end position="91"/>
    </location>
</feature>
<dbReference type="GO" id="GO:0016020">
    <property type="term" value="C:membrane"/>
    <property type="evidence" value="ECO:0007669"/>
    <property type="project" value="UniProtKB-SubCell"/>
</dbReference>
<feature type="domain" description="NnrU" evidence="6">
    <location>
        <begin position="7"/>
        <end position="179"/>
    </location>
</feature>
<evidence type="ECO:0000256" key="4">
    <source>
        <dbReference type="ARBA" id="ARBA00023136"/>
    </source>
</evidence>
<evidence type="ECO:0000256" key="3">
    <source>
        <dbReference type="ARBA" id="ARBA00022989"/>
    </source>
</evidence>
<dbReference type="RefSeq" id="WP_069834822.1">
    <property type="nucleotide sequence ID" value="NZ_MDGQ01000004.1"/>
</dbReference>
<reference evidence="7 8" key="1">
    <citation type="submission" date="2016-08" db="EMBL/GenBank/DDBJ databases">
        <title>Draft genome of Fabibacter sp. strain SK-8.</title>
        <authorList>
            <person name="Wong S.-K."/>
            <person name="Hamasaki K."/>
            <person name="Yoshizawa S."/>
        </authorList>
    </citation>
    <scope>NUCLEOTIDE SEQUENCE [LARGE SCALE GENOMIC DNA]</scope>
    <source>
        <strain evidence="7 8">SK-8</strain>
    </source>
</reference>
<proteinExistence type="predicted"/>
<feature type="transmembrane region" description="Helical" evidence="5">
    <location>
        <begin position="6"/>
        <end position="24"/>
    </location>
</feature>
<evidence type="ECO:0000256" key="2">
    <source>
        <dbReference type="ARBA" id="ARBA00022692"/>
    </source>
</evidence>
<name>A0A1E5T3F2_9BACT</name>
<organism evidence="7 8">
    <name type="scientific">Roseivirga misakiensis</name>
    <dbReference type="NCBI Taxonomy" id="1563681"/>
    <lineage>
        <taxon>Bacteria</taxon>
        <taxon>Pseudomonadati</taxon>
        <taxon>Bacteroidota</taxon>
        <taxon>Cytophagia</taxon>
        <taxon>Cytophagales</taxon>
        <taxon>Roseivirgaceae</taxon>
        <taxon>Roseivirga</taxon>
    </lineage>
</organism>
<dbReference type="OrthoDB" id="9809773at2"/>
<keyword evidence="2 5" id="KW-0812">Transmembrane</keyword>
<keyword evidence="4 5" id="KW-0472">Membrane</keyword>
<feature type="transmembrane region" description="Helical" evidence="5">
    <location>
        <begin position="144"/>
        <end position="161"/>
    </location>
</feature>
<feature type="transmembrane region" description="Helical" evidence="5">
    <location>
        <begin position="44"/>
        <end position="66"/>
    </location>
</feature>
<comment type="subcellular location">
    <subcellularLocation>
        <location evidence="1">Membrane</location>
        <topology evidence="1">Multi-pass membrane protein</topology>
    </subcellularLocation>
</comment>
<evidence type="ECO:0000256" key="1">
    <source>
        <dbReference type="ARBA" id="ARBA00004141"/>
    </source>
</evidence>
<keyword evidence="3 5" id="KW-1133">Transmembrane helix</keyword>
<dbReference type="AlphaFoldDB" id="A0A1E5T3F2"/>
<evidence type="ECO:0000256" key="5">
    <source>
        <dbReference type="SAM" id="Phobius"/>
    </source>
</evidence>
<dbReference type="InterPro" id="IPR009915">
    <property type="entry name" value="NnrU_dom"/>
</dbReference>
<evidence type="ECO:0000259" key="6">
    <source>
        <dbReference type="Pfam" id="PF07298"/>
    </source>
</evidence>
<dbReference type="Gene3D" id="1.20.120.1630">
    <property type="match status" value="1"/>
</dbReference>
<gene>
    <name evidence="7" type="ORF">BFP71_07255</name>
</gene>
<dbReference type="STRING" id="1563681.BFP71_07255"/>
<evidence type="ECO:0000313" key="7">
    <source>
        <dbReference type="EMBL" id="OEK05904.1"/>
    </source>
</evidence>
<dbReference type="Pfam" id="PF07298">
    <property type="entry name" value="NnrU"/>
    <property type="match status" value="1"/>
</dbReference>
<dbReference type="Proteomes" id="UP000095552">
    <property type="component" value="Unassembled WGS sequence"/>
</dbReference>
<accession>A0A1E5T3F2</accession>